<dbReference type="Gene3D" id="2.40.50.870">
    <property type="entry name" value="Protein of unknown function (DUF3299)"/>
    <property type="match status" value="1"/>
</dbReference>
<protein>
    <recommendedName>
        <fullName evidence="4">Lipoprotein</fullName>
    </recommendedName>
</protein>
<dbReference type="Proteomes" id="UP001501757">
    <property type="component" value="Unassembled WGS sequence"/>
</dbReference>
<evidence type="ECO:0000313" key="3">
    <source>
        <dbReference type="Proteomes" id="UP001501757"/>
    </source>
</evidence>
<organism evidence="2 3">
    <name type="scientific">Bowmanella denitrificans</name>
    <dbReference type="NCBI Taxonomy" id="366582"/>
    <lineage>
        <taxon>Bacteria</taxon>
        <taxon>Pseudomonadati</taxon>
        <taxon>Pseudomonadota</taxon>
        <taxon>Gammaproteobacteria</taxon>
        <taxon>Alteromonadales</taxon>
        <taxon>Alteromonadaceae</taxon>
        <taxon>Bowmanella</taxon>
    </lineage>
</organism>
<evidence type="ECO:0000313" key="2">
    <source>
        <dbReference type="EMBL" id="GAA0348317.1"/>
    </source>
</evidence>
<dbReference type="EMBL" id="BAAAEI010000006">
    <property type="protein sequence ID" value="GAA0348317.1"/>
    <property type="molecule type" value="Genomic_DNA"/>
</dbReference>
<feature type="signal peptide" evidence="1">
    <location>
        <begin position="1"/>
        <end position="22"/>
    </location>
</feature>
<keyword evidence="1" id="KW-0732">Signal</keyword>
<gene>
    <name evidence="2" type="ORF">GCM10009092_10890</name>
</gene>
<evidence type="ECO:0000256" key="1">
    <source>
        <dbReference type="SAM" id="SignalP"/>
    </source>
</evidence>
<dbReference type="InterPro" id="IPR021727">
    <property type="entry name" value="DUF3299"/>
</dbReference>
<keyword evidence="3" id="KW-1185">Reference proteome</keyword>
<dbReference type="Pfam" id="PF11736">
    <property type="entry name" value="DUF3299"/>
    <property type="match status" value="1"/>
</dbReference>
<reference evidence="2 3" key="1">
    <citation type="journal article" date="2019" name="Int. J. Syst. Evol. Microbiol.">
        <title>The Global Catalogue of Microorganisms (GCM) 10K type strain sequencing project: providing services to taxonomists for standard genome sequencing and annotation.</title>
        <authorList>
            <consortium name="The Broad Institute Genomics Platform"/>
            <consortium name="The Broad Institute Genome Sequencing Center for Infectious Disease"/>
            <person name="Wu L."/>
            <person name="Ma J."/>
        </authorList>
    </citation>
    <scope>NUCLEOTIDE SEQUENCE [LARGE SCALE GENOMIC DNA]</scope>
    <source>
        <strain evidence="2 3">JCM 13378</strain>
    </source>
</reference>
<evidence type="ECO:0008006" key="4">
    <source>
        <dbReference type="Google" id="ProtNLM"/>
    </source>
</evidence>
<name>A0ABN0WWB5_9ALTE</name>
<accession>A0ABN0WWB5</accession>
<dbReference type="RefSeq" id="WP_343842689.1">
    <property type="nucleotide sequence ID" value="NZ_BAAAEI010000006.1"/>
</dbReference>
<proteinExistence type="predicted"/>
<comment type="caution">
    <text evidence="2">The sequence shown here is derived from an EMBL/GenBank/DDBJ whole genome shotgun (WGS) entry which is preliminary data.</text>
</comment>
<feature type="chain" id="PRO_5047322020" description="Lipoprotein" evidence="1">
    <location>
        <begin position="23"/>
        <end position="192"/>
    </location>
</feature>
<sequence length="192" mass="21944">MALRFVSLCLSVAMLLVFDTSAQTSKSLDRQYQEVEWVALMPKDDLDTLLDPPDYFADIADGSQEDSLEALTQQAQQDEKVRRYQDALTSTRVVQDWHNKAIKIPGFIVPLQADEQQHVTEFFIVPYFGACLHMPPPPPNQIIYAVLKKGVELKNLYDPFWFEGVLAIEINENEMGTAAYRLWIDSVVPYED</sequence>